<feature type="signal peptide" evidence="2">
    <location>
        <begin position="1"/>
        <end position="24"/>
    </location>
</feature>
<dbReference type="RefSeq" id="XP_033649522.1">
    <property type="nucleotide sequence ID" value="XM_033800454.1"/>
</dbReference>
<feature type="chain" id="PRO_5025502758" description="FAS1 domain-containing protein" evidence="2">
    <location>
        <begin position="25"/>
        <end position="217"/>
    </location>
</feature>
<dbReference type="SUPFAM" id="SSF82153">
    <property type="entry name" value="FAS1 domain"/>
    <property type="match status" value="1"/>
</dbReference>
<dbReference type="AlphaFoldDB" id="A0A6A6J748"/>
<gene>
    <name evidence="4" type="ORF">EI97DRAFT_453357</name>
</gene>
<proteinExistence type="predicted"/>
<dbReference type="InterPro" id="IPR000782">
    <property type="entry name" value="FAS1_domain"/>
</dbReference>
<dbReference type="GeneID" id="54553629"/>
<dbReference type="Gene3D" id="2.30.180.10">
    <property type="entry name" value="FAS1 domain"/>
    <property type="match status" value="1"/>
</dbReference>
<dbReference type="Proteomes" id="UP000800097">
    <property type="component" value="Unassembled WGS sequence"/>
</dbReference>
<dbReference type="PANTHER" id="PTHR28156:SF1">
    <property type="entry name" value="FAS1 DOMAIN-CONTAINING PROTEIN YDR262W"/>
    <property type="match status" value="1"/>
</dbReference>
<accession>A0A6A6J748</accession>
<evidence type="ECO:0000313" key="5">
    <source>
        <dbReference type="Proteomes" id="UP000800097"/>
    </source>
</evidence>
<protein>
    <recommendedName>
        <fullName evidence="3">FAS1 domain-containing protein</fullName>
    </recommendedName>
</protein>
<dbReference type="InterPro" id="IPR036378">
    <property type="entry name" value="FAS1_dom_sf"/>
</dbReference>
<evidence type="ECO:0000256" key="1">
    <source>
        <dbReference type="ARBA" id="ARBA00022729"/>
    </source>
</evidence>
<dbReference type="EMBL" id="ML986529">
    <property type="protein sequence ID" value="KAF2271983.1"/>
    <property type="molecule type" value="Genomic_DNA"/>
</dbReference>
<dbReference type="InterPro" id="IPR040200">
    <property type="entry name" value="Mug57-like"/>
</dbReference>
<evidence type="ECO:0000259" key="3">
    <source>
        <dbReference type="PROSITE" id="PS50213"/>
    </source>
</evidence>
<feature type="domain" description="FAS1" evidence="3">
    <location>
        <begin position="69"/>
        <end position="216"/>
    </location>
</feature>
<keyword evidence="5" id="KW-1185">Reference proteome</keyword>
<reference evidence="4" key="1">
    <citation type="journal article" date="2020" name="Stud. Mycol.">
        <title>101 Dothideomycetes genomes: a test case for predicting lifestyles and emergence of pathogens.</title>
        <authorList>
            <person name="Haridas S."/>
            <person name="Albert R."/>
            <person name="Binder M."/>
            <person name="Bloem J."/>
            <person name="Labutti K."/>
            <person name="Salamov A."/>
            <person name="Andreopoulos B."/>
            <person name="Baker S."/>
            <person name="Barry K."/>
            <person name="Bills G."/>
            <person name="Bluhm B."/>
            <person name="Cannon C."/>
            <person name="Castanera R."/>
            <person name="Culley D."/>
            <person name="Daum C."/>
            <person name="Ezra D."/>
            <person name="Gonzalez J."/>
            <person name="Henrissat B."/>
            <person name="Kuo A."/>
            <person name="Liang C."/>
            <person name="Lipzen A."/>
            <person name="Lutzoni F."/>
            <person name="Magnuson J."/>
            <person name="Mondo S."/>
            <person name="Nolan M."/>
            <person name="Ohm R."/>
            <person name="Pangilinan J."/>
            <person name="Park H.-J."/>
            <person name="Ramirez L."/>
            <person name="Alfaro M."/>
            <person name="Sun H."/>
            <person name="Tritt A."/>
            <person name="Yoshinaga Y."/>
            <person name="Zwiers L.-H."/>
            <person name="Turgeon B."/>
            <person name="Goodwin S."/>
            <person name="Spatafora J."/>
            <person name="Crous P."/>
            <person name="Grigoriev I."/>
        </authorList>
    </citation>
    <scope>NUCLEOTIDE SEQUENCE</scope>
    <source>
        <strain evidence="4">CBS 379.55</strain>
    </source>
</reference>
<dbReference type="OrthoDB" id="5551751at2759"/>
<dbReference type="PROSITE" id="PS50213">
    <property type="entry name" value="FAS1"/>
    <property type="match status" value="1"/>
</dbReference>
<keyword evidence="1 2" id="KW-0732">Signal</keyword>
<dbReference type="PANTHER" id="PTHR28156">
    <property type="entry name" value="FAS1 DOMAIN-CONTAINING PROTEIN YDR262W"/>
    <property type="match status" value="1"/>
</dbReference>
<sequence length="217" mass="23796">MKPAQLFLYPSATICLILAASAQSRPLFSLSKAFHALADQIQVPVLFPNPLTHNKNMPPPENDNTVSTGVIISDVIGKTQSIAIFSGLTRDIDSISRRLDDASQNATVLAPQNGVMRELKRKPWEDPQDYAAFGEKAYEGGEGEDRAHRNLRRFVEAHVVPLSPWEEGRKVKTLAGSEVWYETKEGKKVIQPHGVEVVSIADKVANGEVWVLAGSLA</sequence>
<evidence type="ECO:0000256" key="2">
    <source>
        <dbReference type="SAM" id="SignalP"/>
    </source>
</evidence>
<organism evidence="4 5">
    <name type="scientific">Westerdykella ornata</name>
    <dbReference type="NCBI Taxonomy" id="318751"/>
    <lineage>
        <taxon>Eukaryota</taxon>
        <taxon>Fungi</taxon>
        <taxon>Dikarya</taxon>
        <taxon>Ascomycota</taxon>
        <taxon>Pezizomycotina</taxon>
        <taxon>Dothideomycetes</taxon>
        <taxon>Pleosporomycetidae</taxon>
        <taxon>Pleosporales</taxon>
        <taxon>Sporormiaceae</taxon>
        <taxon>Westerdykella</taxon>
    </lineage>
</organism>
<name>A0A6A6J748_WESOR</name>
<evidence type="ECO:0000313" key="4">
    <source>
        <dbReference type="EMBL" id="KAF2271983.1"/>
    </source>
</evidence>